<dbReference type="HOGENOM" id="CLU_587235_0_0_1"/>
<dbReference type="GeneID" id="7201597"/>
<dbReference type="AlphaFoldDB" id="B7G1H9"/>
<dbReference type="EMBL" id="CM000613">
    <property type="protein sequence ID" value="EEC47684.1"/>
    <property type="molecule type" value="Genomic_DNA"/>
</dbReference>
<evidence type="ECO:0000313" key="3">
    <source>
        <dbReference type="Proteomes" id="UP000000759"/>
    </source>
</evidence>
<feature type="compositionally biased region" description="Polar residues" evidence="1">
    <location>
        <begin position="385"/>
        <end position="403"/>
    </location>
</feature>
<dbReference type="InParanoid" id="B7G1H9"/>
<organism evidence="2 3">
    <name type="scientific">Phaeodactylum tricornutum (strain CCAP 1055/1)</name>
    <dbReference type="NCBI Taxonomy" id="556484"/>
    <lineage>
        <taxon>Eukaryota</taxon>
        <taxon>Sar</taxon>
        <taxon>Stramenopiles</taxon>
        <taxon>Ochrophyta</taxon>
        <taxon>Bacillariophyta</taxon>
        <taxon>Bacillariophyceae</taxon>
        <taxon>Bacillariophycidae</taxon>
        <taxon>Naviculales</taxon>
        <taxon>Phaeodactylaceae</taxon>
        <taxon>Phaeodactylum</taxon>
    </lineage>
</organism>
<feature type="region of interest" description="Disordered" evidence="1">
    <location>
        <begin position="385"/>
        <end position="466"/>
    </location>
</feature>
<gene>
    <name evidence="2" type="ORF">PHATRDRAFT_46519</name>
</gene>
<keyword evidence="3" id="KW-1185">Reference proteome</keyword>
<evidence type="ECO:0000313" key="2">
    <source>
        <dbReference type="EMBL" id="EEC47684.1"/>
    </source>
</evidence>
<sequence length="466" mass="51147">MNTMVGMQASLHQTISEDVSNRMQQNDDSCHHVGQNEANNMLDDDFDPDELLKSPLFNDSGKDFAKILMDDDEFAINSDDGAAVDHYDQIDPKDFGGLYFSTPAEVSVQISSTSESSYLYPKSMKFVNTYSDNSFSQQVLEPNLVDLSLDHHSEQGMYSLDESSFSDDSIGRTSSGQSLPQACIKGQPNHLQTLPERCLSMEPPSKTENMNPMQHLLPQDIQCPRTASFSTSAATHHIHQKQQQVCNTGMPMGSIVPLNHLQQMRQTQGTHFGLSQSMHGASQSHMINMSGQRTKAHRESLSGGSFHGVSLHGGSLHGTAGNPSYFHGNISIASNIQGIKSPSQMYGSSSKNPATLNEAMEKLCDSMKRSAMSRSMVKQYSGRNIGRQNSSRQLMQRQGSNRSLLDDGSGRGVNGPAVPLRRMSNTKHQVHHPGRGVHRHDSQQSLNGHSNHSISVQFDGRNTGGF</sequence>
<protein>
    <submittedName>
        <fullName evidence="2">Uncharacterized protein</fullName>
    </submittedName>
</protein>
<feature type="compositionally biased region" description="Polar residues" evidence="1">
    <location>
        <begin position="443"/>
        <end position="456"/>
    </location>
</feature>
<feature type="compositionally biased region" description="Basic residues" evidence="1">
    <location>
        <begin position="424"/>
        <end position="438"/>
    </location>
</feature>
<dbReference type="Proteomes" id="UP000000759">
    <property type="component" value="Chromosome 10"/>
</dbReference>
<dbReference type="OrthoDB" id="49594at2759"/>
<dbReference type="RefSeq" id="XP_002181032.1">
    <property type="nucleotide sequence ID" value="XM_002180996.1"/>
</dbReference>
<evidence type="ECO:0000256" key="1">
    <source>
        <dbReference type="SAM" id="MobiDB-lite"/>
    </source>
</evidence>
<proteinExistence type="predicted"/>
<reference evidence="3" key="2">
    <citation type="submission" date="2008-08" db="EMBL/GenBank/DDBJ databases">
        <authorList>
            <consortium name="Diatom Consortium"/>
            <person name="Grigoriev I."/>
            <person name="Grimwood J."/>
            <person name="Kuo A."/>
            <person name="Otillar R.P."/>
            <person name="Salamov A."/>
            <person name="Detter J.C."/>
            <person name="Lindquist E."/>
            <person name="Shapiro H."/>
            <person name="Lucas S."/>
            <person name="Glavina del Rio T."/>
            <person name="Pitluck S."/>
            <person name="Rokhsar D."/>
            <person name="Bowler C."/>
        </authorList>
    </citation>
    <scope>GENOME REANNOTATION</scope>
    <source>
        <strain evidence="3">CCAP 1055/1</strain>
    </source>
</reference>
<reference evidence="2 3" key="1">
    <citation type="journal article" date="2008" name="Nature">
        <title>The Phaeodactylum genome reveals the evolutionary history of diatom genomes.</title>
        <authorList>
            <person name="Bowler C."/>
            <person name="Allen A.E."/>
            <person name="Badger J.H."/>
            <person name="Grimwood J."/>
            <person name="Jabbari K."/>
            <person name="Kuo A."/>
            <person name="Maheswari U."/>
            <person name="Martens C."/>
            <person name="Maumus F."/>
            <person name="Otillar R.P."/>
            <person name="Rayko E."/>
            <person name="Salamov A."/>
            <person name="Vandepoele K."/>
            <person name="Beszteri B."/>
            <person name="Gruber A."/>
            <person name="Heijde M."/>
            <person name="Katinka M."/>
            <person name="Mock T."/>
            <person name="Valentin K."/>
            <person name="Verret F."/>
            <person name="Berges J.A."/>
            <person name="Brownlee C."/>
            <person name="Cadoret J.P."/>
            <person name="Chiovitti A."/>
            <person name="Choi C.J."/>
            <person name="Coesel S."/>
            <person name="De Martino A."/>
            <person name="Detter J.C."/>
            <person name="Durkin C."/>
            <person name="Falciatore A."/>
            <person name="Fournet J."/>
            <person name="Haruta M."/>
            <person name="Huysman M.J."/>
            <person name="Jenkins B.D."/>
            <person name="Jiroutova K."/>
            <person name="Jorgensen R.E."/>
            <person name="Joubert Y."/>
            <person name="Kaplan A."/>
            <person name="Kroger N."/>
            <person name="Kroth P.G."/>
            <person name="La Roche J."/>
            <person name="Lindquist E."/>
            <person name="Lommer M."/>
            <person name="Martin-Jezequel V."/>
            <person name="Lopez P.J."/>
            <person name="Lucas S."/>
            <person name="Mangogna M."/>
            <person name="McGinnis K."/>
            <person name="Medlin L.K."/>
            <person name="Montsant A."/>
            <person name="Oudot-Le Secq M.P."/>
            <person name="Napoli C."/>
            <person name="Obornik M."/>
            <person name="Parker M.S."/>
            <person name="Petit J.L."/>
            <person name="Porcel B.M."/>
            <person name="Poulsen N."/>
            <person name="Robison M."/>
            <person name="Rychlewski L."/>
            <person name="Rynearson T.A."/>
            <person name="Schmutz J."/>
            <person name="Shapiro H."/>
            <person name="Siaut M."/>
            <person name="Stanley M."/>
            <person name="Sussman M.R."/>
            <person name="Taylor A.R."/>
            <person name="Vardi A."/>
            <person name="von Dassow P."/>
            <person name="Vyverman W."/>
            <person name="Willis A."/>
            <person name="Wyrwicz L.S."/>
            <person name="Rokhsar D.S."/>
            <person name="Weissenbach J."/>
            <person name="Armbrust E.V."/>
            <person name="Green B.R."/>
            <person name="Van de Peer Y."/>
            <person name="Grigoriev I.V."/>
        </authorList>
    </citation>
    <scope>NUCLEOTIDE SEQUENCE [LARGE SCALE GENOMIC DNA]</scope>
    <source>
        <strain evidence="2 3">CCAP 1055/1</strain>
    </source>
</reference>
<accession>B7G1H9</accession>
<dbReference type="PaxDb" id="2850-Phatr46519"/>
<dbReference type="KEGG" id="pti:PHATRDRAFT_46519"/>
<name>B7G1H9_PHATC</name>